<dbReference type="PANTHER" id="PTHR30217">
    <property type="entry name" value="PEPTIDASE U32 FAMILY"/>
    <property type="match status" value="1"/>
</dbReference>
<keyword evidence="2" id="KW-0378">Hydrolase</keyword>
<dbReference type="GO" id="GO:0006508">
    <property type="term" value="P:proteolysis"/>
    <property type="evidence" value="ECO:0007669"/>
    <property type="project" value="UniProtKB-KW"/>
</dbReference>
<dbReference type="InterPro" id="IPR051454">
    <property type="entry name" value="RNA/ubiquinone_mod_enzymes"/>
</dbReference>
<dbReference type="PANTHER" id="PTHR30217:SF6">
    <property type="entry name" value="TRNA HYDROXYLATION PROTEIN P"/>
    <property type="match status" value="1"/>
</dbReference>
<dbReference type="InterPro" id="IPR032525">
    <property type="entry name" value="Peptidase_U32_C"/>
</dbReference>
<sequence>MNNKVELLAPAGNLEKLQAAISYGADAVYCAGQNFGLRAFADNFTVEQLTQGIDFAHKHGAKIYVTVNIFAHNQDINDLTEYLHQLGELAVDGIIVSDPGIINIARREIPQMPLHLSTQANTTNWASVQFWQQQGIERVVLARELSLNEIKEIRNKVDVTLESFVHGAMCISYSGRCLLSNYMAGRDANRGECAQACRWKYYLVEDKRPDEQMEITEDQQGSYILNSKDLCMIEYIPELVGAGINSFKIEGRMKSVHYVATVVRAYRRALDSYLGDPDNYRLDPELLAEVQKVSHRGYTAGFYHDKPQAEDHNYLTSRYLRDYEFVAMVKGYDRQTKQLILEQRNNFKAGEVLEVMPPKGNIEHLTVEPMFDQNGKQIAAAPHPQQEVRIATEVQFPVYSLLRRPPGE</sequence>
<evidence type="ECO:0000256" key="2">
    <source>
        <dbReference type="ARBA" id="ARBA00022801"/>
    </source>
</evidence>
<dbReference type="Proteomes" id="UP001329915">
    <property type="component" value="Chromosome"/>
</dbReference>
<dbReference type="PROSITE" id="PS01276">
    <property type="entry name" value="PEPTIDASE_U32"/>
    <property type="match status" value="1"/>
</dbReference>
<feature type="domain" description="Peptidase family U32 C-terminal" evidence="4">
    <location>
        <begin position="321"/>
        <end position="403"/>
    </location>
</feature>
<keyword evidence="1" id="KW-0645">Protease</keyword>
<dbReference type="GO" id="GO:0008233">
    <property type="term" value="F:peptidase activity"/>
    <property type="evidence" value="ECO:0007669"/>
    <property type="project" value="UniProtKB-KW"/>
</dbReference>
<evidence type="ECO:0000256" key="1">
    <source>
        <dbReference type="ARBA" id="ARBA00022670"/>
    </source>
</evidence>
<accession>A0AAU0UQV3</accession>
<dbReference type="EMBL" id="CP121694">
    <property type="protein sequence ID" value="WRO23169.1"/>
    <property type="molecule type" value="Genomic_DNA"/>
</dbReference>
<evidence type="ECO:0000313" key="6">
    <source>
        <dbReference type="Proteomes" id="UP001329915"/>
    </source>
</evidence>
<dbReference type="KEGG" id="dbc:MFMK1_003018"/>
<dbReference type="AlphaFoldDB" id="A0AAU0UQV3"/>
<dbReference type="Gene3D" id="2.40.30.10">
    <property type="entry name" value="Translation factors"/>
    <property type="match status" value="1"/>
</dbReference>
<dbReference type="Pfam" id="PF16325">
    <property type="entry name" value="Peptidase_U32_C"/>
    <property type="match status" value="1"/>
</dbReference>
<keyword evidence="6" id="KW-1185">Reference proteome</keyword>
<name>A0AAU0UQV3_9FIRM</name>
<comment type="similarity">
    <text evidence="3">Belongs to the peptidase U32 family.</text>
</comment>
<evidence type="ECO:0000259" key="4">
    <source>
        <dbReference type="Pfam" id="PF16325"/>
    </source>
</evidence>
<dbReference type="RefSeq" id="WP_366922554.1">
    <property type="nucleotide sequence ID" value="NZ_CP121694.1"/>
</dbReference>
<evidence type="ECO:0000313" key="5">
    <source>
        <dbReference type="EMBL" id="WRO23169.1"/>
    </source>
</evidence>
<dbReference type="InterPro" id="IPR001539">
    <property type="entry name" value="Peptidase_U32"/>
</dbReference>
<proteinExistence type="inferred from homology"/>
<evidence type="ECO:0000256" key="3">
    <source>
        <dbReference type="ARBA" id="ARBA00038374"/>
    </source>
</evidence>
<reference evidence="5 6" key="1">
    <citation type="submission" date="2023-04" db="EMBL/GenBank/DDBJ databases">
        <authorList>
            <person name="Hsu D."/>
        </authorList>
    </citation>
    <scope>NUCLEOTIDE SEQUENCE [LARGE SCALE GENOMIC DNA]</scope>
    <source>
        <strain evidence="5 6">MK1</strain>
    </source>
</reference>
<protein>
    <submittedName>
        <fullName evidence="5">U32 family peptidase</fullName>
    </submittedName>
</protein>
<gene>
    <name evidence="5" type="ORF">MFMK1_003018</name>
</gene>
<organism evidence="5 6">
    <name type="scientific">Metallumcola ferriviriculae</name>
    <dbReference type="NCBI Taxonomy" id="3039180"/>
    <lineage>
        <taxon>Bacteria</taxon>
        <taxon>Bacillati</taxon>
        <taxon>Bacillota</taxon>
        <taxon>Clostridia</taxon>
        <taxon>Neomoorellales</taxon>
        <taxon>Desulfitibacteraceae</taxon>
        <taxon>Metallumcola</taxon>
    </lineage>
</organism>
<dbReference type="Pfam" id="PF01136">
    <property type="entry name" value="Peptidase_U32"/>
    <property type="match status" value="1"/>
</dbReference>